<dbReference type="Pfam" id="PF08609">
    <property type="entry name" value="Fes1"/>
    <property type="match status" value="1"/>
</dbReference>
<proteinExistence type="predicted"/>
<feature type="compositionally biased region" description="Low complexity" evidence="2">
    <location>
        <begin position="378"/>
        <end position="389"/>
    </location>
</feature>
<comment type="caution">
    <text evidence="4">The sequence shown here is derived from an EMBL/GenBank/DDBJ whole genome shotgun (WGS) entry which is preliminary data.</text>
</comment>
<evidence type="ECO:0000256" key="2">
    <source>
        <dbReference type="SAM" id="MobiDB-lite"/>
    </source>
</evidence>
<organism evidence="4 5">
    <name type="scientific">Diacronema lutheri</name>
    <name type="common">Unicellular marine alga</name>
    <name type="synonym">Monochrysis lutheri</name>
    <dbReference type="NCBI Taxonomy" id="2081491"/>
    <lineage>
        <taxon>Eukaryota</taxon>
        <taxon>Haptista</taxon>
        <taxon>Haptophyta</taxon>
        <taxon>Pavlovophyceae</taxon>
        <taxon>Pavlovales</taxon>
        <taxon>Pavlovaceae</taxon>
        <taxon>Diacronema</taxon>
    </lineage>
</organism>
<feature type="region of interest" description="Disordered" evidence="2">
    <location>
        <begin position="368"/>
        <end position="414"/>
    </location>
</feature>
<protein>
    <recommendedName>
        <fullName evidence="3">Nucleotide exchange factor Fes1 domain-containing protein</fullName>
    </recommendedName>
</protein>
<feature type="domain" description="Nucleotide exchange factor Fes1" evidence="3">
    <location>
        <begin position="52"/>
        <end position="138"/>
    </location>
</feature>
<dbReference type="InterPro" id="IPR050693">
    <property type="entry name" value="Hsp70_NEF-Inhibitors"/>
</dbReference>
<dbReference type="InterPro" id="IPR013918">
    <property type="entry name" value="Nucleotide_exch_fac_Fes1"/>
</dbReference>
<sequence length="414" mass="43155">MAPRSTKDIAVKEVREMDPSKTSIYVQGVLVRDGMAPAADAGGAAPIDGNGLNDLLKWSIANSSGADLTALRERVARGEYDPFAYREHLDAMLGEPDLARMRTQLKIIVDDASEPDARARALEEIEFLAESIDNANDLLKIGGLKTVIDCLGQRDAVVAKAAAAVLATCTQNNPTCQTAALAANLVHTLLAAMLGDDNHQKALCASCLYALSAAVRGHAQSARVLVDAGGVTLLARLAHTADDKSRRRALFLVATLAHEAEGVAQALREADELASGAVLAALEHGDTEMQAQALSVIYNTLQGDAVSAAERMACRGWWVARGVTSALQDLAQRLLQRLSNGDKTEDDDPAVPLRIVKILTLLDSAEPLGAPPAPPAPRGQLPAVAEAGAAEGGEGSEGAVASAVPAPAPMLALK</sequence>
<dbReference type="SUPFAM" id="SSF48371">
    <property type="entry name" value="ARM repeat"/>
    <property type="match status" value="1"/>
</dbReference>
<dbReference type="InterPro" id="IPR016024">
    <property type="entry name" value="ARM-type_fold"/>
</dbReference>
<evidence type="ECO:0000256" key="1">
    <source>
        <dbReference type="ARBA" id="ARBA00022737"/>
    </source>
</evidence>
<reference evidence="4" key="1">
    <citation type="submission" date="2021-05" db="EMBL/GenBank/DDBJ databases">
        <title>The genome of the haptophyte Pavlova lutheri (Diacronema luteri, Pavlovales) - a model for lipid biosynthesis in eukaryotic algae.</title>
        <authorList>
            <person name="Hulatt C.J."/>
            <person name="Posewitz M.C."/>
        </authorList>
    </citation>
    <scope>NUCLEOTIDE SEQUENCE</scope>
    <source>
        <strain evidence="4">NIVA-4/92</strain>
    </source>
</reference>
<keyword evidence="1" id="KW-0677">Repeat</keyword>
<accession>A0A8J5XIB8</accession>
<dbReference type="EMBL" id="JAGTXO010000012">
    <property type="protein sequence ID" value="KAG8464682.1"/>
    <property type="molecule type" value="Genomic_DNA"/>
</dbReference>
<dbReference type="Proteomes" id="UP000751190">
    <property type="component" value="Unassembled WGS sequence"/>
</dbReference>
<evidence type="ECO:0000313" key="4">
    <source>
        <dbReference type="EMBL" id="KAG8464682.1"/>
    </source>
</evidence>
<name>A0A8J5XIB8_DIALT</name>
<dbReference type="InterPro" id="IPR011989">
    <property type="entry name" value="ARM-like"/>
</dbReference>
<dbReference type="Gene3D" id="1.25.10.10">
    <property type="entry name" value="Leucine-rich Repeat Variant"/>
    <property type="match status" value="1"/>
</dbReference>
<keyword evidence="5" id="KW-1185">Reference proteome</keyword>
<evidence type="ECO:0000259" key="3">
    <source>
        <dbReference type="Pfam" id="PF08609"/>
    </source>
</evidence>
<dbReference type="PANTHER" id="PTHR19316">
    <property type="entry name" value="PROTEIN FOLDING REGULATOR"/>
    <property type="match status" value="1"/>
</dbReference>
<dbReference type="OMA" id="HRDYAMD"/>
<dbReference type="PANTHER" id="PTHR19316:SF18">
    <property type="entry name" value="HSP70-BINDING PROTEIN 1"/>
    <property type="match status" value="1"/>
</dbReference>
<dbReference type="GO" id="GO:0000774">
    <property type="term" value="F:adenyl-nucleotide exchange factor activity"/>
    <property type="evidence" value="ECO:0007669"/>
    <property type="project" value="TreeGrafter"/>
</dbReference>
<dbReference type="GO" id="GO:0005783">
    <property type="term" value="C:endoplasmic reticulum"/>
    <property type="evidence" value="ECO:0007669"/>
    <property type="project" value="TreeGrafter"/>
</dbReference>
<dbReference type="OrthoDB" id="10250458at2759"/>
<dbReference type="AlphaFoldDB" id="A0A8J5XIB8"/>
<evidence type="ECO:0000313" key="5">
    <source>
        <dbReference type="Proteomes" id="UP000751190"/>
    </source>
</evidence>
<gene>
    <name evidence="4" type="ORF">KFE25_010050</name>
</gene>